<dbReference type="Pfam" id="PF13739">
    <property type="entry name" value="PdaC"/>
    <property type="match status" value="1"/>
</dbReference>
<dbReference type="Gene3D" id="3.90.640.20">
    <property type="entry name" value="Heat-shock cognate protein, ATPase"/>
    <property type="match status" value="1"/>
</dbReference>
<sequence length="203" mass="22892">MAFQSPVIVQSARAAFPKAELWIPYVSGGPNENAMKRINESIRKAAQQLVDEQGSLEDPRAEMSGYYEVKTNERDILSLSLFNYTYSGGTHGLTLQVSLTFRVSTGHAYSLPQLFKPGSAYVQRISEMVNTQIQERDISTLESFRTIRPDQDYYIADRSIVVYFALYELTPYAYGFPYFPISAYDLQDIVNENGPLGAMVPNN</sequence>
<evidence type="ECO:0000313" key="3">
    <source>
        <dbReference type="EMBL" id="SFF10360.1"/>
    </source>
</evidence>
<feature type="domain" description="Deacetylase PdaC" evidence="2">
    <location>
        <begin position="20"/>
        <end position="94"/>
    </location>
</feature>
<accession>A0A1I2G063</accession>
<evidence type="ECO:0008006" key="5">
    <source>
        <dbReference type="Google" id="ProtNLM"/>
    </source>
</evidence>
<evidence type="ECO:0000259" key="1">
    <source>
        <dbReference type="Pfam" id="PF11738"/>
    </source>
</evidence>
<dbReference type="InterPro" id="IPR025303">
    <property type="entry name" value="PdaC"/>
</dbReference>
<name>A0A1I2G063_9BACL</name>
<evidence type="ECO:0000259" key="2">
    <source>
        <dbReference type="Pfam" id="PF13739"/>
    </source>
</evidence>
<protein>
    <recommendedName>
        <fullName evidence="5">DUF3298 domain-containing protein</fullName>
    </recommendedName>
</protein>
<dbReference type="InterPro" id="IPR021729">
    <property type="entry name" value="DUF3298"/>
</dbReference>
<reference evidence="4" key="1">
    <citation type="submission" date="2016-10" db="EMBL/GenBank/DDBJ databases">
        <authorList>
            <person name="Varghese N."/>
            <person name="Submissions S."/>
        </authorList>
    </citation>
    <scope>NUCLEOTIDE SEQUENCE [LARGE SCALE GENOMIC DNA]</scope>
    <source>
        <strain evidence="4">CGMCC 1.10784</strain>
    </source>
</reference>
<evidence type="ECO:0000313" key="4">
    <source>
        <dbReference type="Proteomes" id="UP000198855"/>
    </source>
</evidence>
<proteinExistence type="predicted"/>
<dbReference type="InterPro" id="IPR037126">
    <property type="entry name" value="PdaC/RsiV-like_sf"/>
</dbReference>
<dbReference type="Proteomes" id="UP000198855">
    <property type="component" value="Unassembled WGS sequence"/>
</dbReference>
<dbReference type="STRING" id="1045775.SAMN05216378_5129"/>
<dbReference type="EMBL" id="FOMT01000005">
    <property type="protein sequence ID" value="SFF10360.1"/>
    <property type="molecule type" value="Genomic_DNA"/>
</dbReference>
<dbReference type="RefSeq" id="WP_091189243.1">
    <property type="nucleotide sequence ID" value="NZ_FOMT01000005.1"/>
</dbReference>
<keyword evidence="4" id="KW-1185">Reference proteome</keyword>
<feature type="domain" description="DUF3298" evidence="1">
    <location>
        <begin position="114"/>
        <end position="182"/>
    </location>
</feature>
<dbReference type="OrthoDB" id="5637at2"/>
<gene>
    <name evidence="3" type="ORF">SAMN05216378_5129</name>
</gene>
<dbReference type="Pfam" id="PF11738">
    <property type="entry name" value="DUF3298"/>
    <property type="match status" value="1"/>
</dbReference>
<dbReference type="AlphaFoldDB" id="A0A1I2G063"/>
<organism evidence="3 4">
    <name type="scientific">Paenibacillus catalpae</name>
    <dbReference type="NCBI Taxonomy" id="1045775"/>
    <lineage>
        <taxon>Bacteria</taxon>
        <taxon>Bacillati</taxon>
        <taxon>Bacillota</taxon>
        <taxon>Bacilli</taxon>
        <taxon>Bacillales</taxon>
        <taxon>Paenibacillaceae</taxon>
        <taxon>Paenibacillus</taxon>
    </lineage>
</organism>
<dbReference type="Gene3D" id="3.30.565.40">
    <property type="entry name" value="Fervidobacterium nodosum Rt17-B1 like"/>
    <property type="match status" value="1"/>
</dbReference>